<protein>
    <submittedName>
        <fullName evidence="5">Gamma-glutamyltransferase 7</fullName>
    </submittedName>
</protein>
<dbReference type="GO" id="GO:0006751">
    <property type="term" value="P:glutathione catabolic process"/>
    <property type="evidence" value="ECO:0007669"/>
    <property type="project" value="InterPro"/>
</dbReference>
<proteinExistence type="inferred from homology"/>
<keyword evidence="4" id="KW-0472">Membrane</keyword>
<keyword evidence="4" id="KW-0812">Transmembrane</keyword>
<feature type="binding site" evidence="2">
    <location>
        <position position="207"/>
    </location>
    <ligand>
        <name>L-glutamate</name>
        <dbReference type="ChEBI" id="CHEBI:29985"/>
    </ligand>
</feature>
<dbReference type="Pfam" id="PF01019">
    <property type="entry name" value="G_glu_transpept"/>
    <property type="match status" value="2"/>
</dbReference>
<evidence type="ECO:0000256" key="4">
    <source>
        <dbReference type="SAM" id="Phobius"/>
    </source>
</evidence>
<comment type="similarity">
    <text evidence="1">Belongs to the gamma-glutamyltransferase family.</text>
</comment>
<dbReference type="FunFam" id="1.10.246.130:FF:000001">
    <property type="entry name" value="Gamma-glutamyltransferase 5 isoform 1"/>
    <property type="match status" value="1"/>
</dbReference>
<gene>
    <name evidence="5" type="primary">LOC116062053</name>
</gene>
<dbReference type="GeneTree" id="ENSGT00940000156917"/>
<feature type="region of interest" description="Disordered" evidence="3">
    <location>
        <begin position="35"/>
        <end position="59"/>
    </location>
</feature>
<dbReference type="InterPro" id="IPR029055">
    <property type="entry name" value="Ntn_hydrolases_N"/>
</dbReference>
<keyword evidence="4" id="KW-1133">Transmembrane helix</keyword>
<dbReference type="PRINTS" id="PR01210">
    <property type="entry name" value="GGTRANSPTASE"/>
</dbReference>
<organism evidence="5 6">
    <name type="scientific">Sander lucioperca</name>
    <name type="common">Pike-perch</name>
    <name type="synonym">Perca lucioperca</name>
    <dbReference type="NCBI Taxonomy" id="283035"/>
    <lineage>
        <taxon>Eukaryota</taxon>
        <taxon>Metazoa</taxon>
        <taxon>Chordata</taxon>
        <taxon>Craniata</taxon>
        <taxon>Vertebrata</taxon>
        <taxon>Euteleostomi</taxon>
        <taxon>Actinopterygii</taxon>
        <taxon>Neopterygii</taxon>
        <taxon>Teleostei</taxon>
        <taxon>Neoteleostei</taxon>
        <taxon>Acanthomorphata</taxon>
        <taxon>Eupercaria</taxon>
        <taxon>Perciformes</taxon>
        <taxon>Percoidei</taxon>
        <taxon>Percidae</taxon>
        <taxon>Luciopercinae</taxon>
        <taxon>Sander</taxon>
    </lineage>
</organism>
<dbReference type="InterPro" id="IPR043137">
    <property type="entry name" value="GGT_ssub_C"/>
</dbReference>
<feature type="binding site" evidence="2">
    <location>
        <begin position="405"/>
        <end position="407"/>
    </location>
    <ligand>
        <name>L-glutamate</name>
        <dbReference type="ChEBI" id="CHEBI:29985"/>
    </ligand>
</feature>
<name>A0A8C9X6T7_SANLU</name>
<dbReference type="GO" id="GO:0005886">
    <property type="term" value="C:plasma membrane"/>
    <property type="evidence" value="ECO:0007669"/>
    <property type="project" value="TreeGrafter"/>
</dbReference>
<dbReference type="Gene3D" id="1.10.246.130">
    <property type="match status" value="1"/>
</dbReference>
<feature type="binding site" evidence="2">
    <location>
        <position position="479"/>
    </location>
    <ligand>
        <name>L-glutamate</name>
        <dbReference type="ChEBI" id="CHEBI:29985"/>
    </ligand>
</feature>
<evidence type="ECO:0000313" key="5">
    <source>
        <dbReference type="Ensembl" id="ENSSLUP00000005631.1"/>
    </source>
</evidence>
<dbReference type="InterPro" id="IPR043138">
    <property type="entry name" value="GGT_lsub"/>
</dbReference>
<evidence type="ECO:0000256" key="1">
    <source>
        <dbReference type="ARBA" id="ARBA00009381"/>
    </source>
</evidence>
<keyword evidence="6" id="KW-1185">Reference proteome</keyword>
<dbReference type="Ensembl" id="ENSSLUT00000005781.1">
    <property type="protein sequence ID" value="ENSSLUP00000005631.1"/>
    <property type="gene ID" value="ENSSLUG00000002432.1"/>
</dbReference>
<accession>A0A8C9X6T7</accession>
<dbReference type="SUPFAM" id="SSF56235">
    <property type="entry name" value="N-terminal nucleophile aminohydrolases (Ntn hydrolases)"/>
    <property type="match status" value="1"/>
</dbReference>
<dbReference type="PANTHER" id="PTHR11686">
    <property type="entry name" value="GAMMA GLUTAMYL TRANSPEPTIDASE"/>
    <property type="match status" value="1"/>
</dbReference>
<dbReference type="Proteomes" id="UP000694568">
    <property type="component" value="Unplaced"/>
</dbReference>
<sequence>TNYPRQETRVTGNMDILAYSPVDYMSITSFPRLPEDDGLSAEHTVRSRKDDDNVLSEQDTDPDVFLKTARLQRLPSSASDLASHDIASLRETTRDPFTEDCACQRDGLTVIITACLTFATGVTVALIMQIYFGDPQIFNQGAVVTDVAQCTSLGFDILEKQGSSVDAAITAALCLGIVHPHTSGIGGGGVMLVHDIRKNETRVIDFRETAPSAIHEEMLQTNLDLNPGLLVGVPGMLSGMHQAHQLYDPCIDFTRGGVLTEDDFGNYSTVLQQPAEIIYQGHHVMTAPAPHAGVALITALNILEGYNITSQVPRNNTFHWIAEAVKIALALASRLGDPMYEPSVSEIVAKMLSKSQASLLRQMISDSQAFPVSHYAPSFTLETGAAASQVVVMGPDDHIVSIMSSLNKPFGSGIVIPSGILLNSQILDFSWPNKTQGSSPNPLNSVQPGKRPMSFLMPTAVRPAVGLCGTYVAVGSSNGEKALSGITQVLMNVLSSRKNMSDSLAYGRLHPQLQPNTLLVDCEFFLLIHL</sequence>
<feature type="transmembrane region" description="Helical" evidence="4">
    <location>
        <begin position="108"/>
        <end position="132"/>
    </location>
</feature>
<reference evidence="5" key="2">
    <citation type="submission" date="2025-09" db="UniProtKB">
        <authorList>
            <consortium name="Ensembl"/>
        </authorList>
    </citation>
    <scope>IDENTIFICATION</scope>
</reference>
<dbReference type="Gene3D" id="3.60.20.40">
    <property type="match status" value="1"/>
</dbReference>
<dbReference type="PANTHER" id="PTHR11686:SF54">
    <property type="entry name" value="GLUTATHIONE HYDROLASE 7"/>
    <property type="match status" value="1"/>
</dbReference>
<feature type="compositionally biased region" description="Basic and acidic residues" evidence="3">
    <location>
        <begin position="43"/>
        <end position="52"/>
    </location>
</feature>
<evidence type="ECO:0000256" key="2">
    <source>
        <dbReference type="PIRSR" id="PIRSR600101-2"/>
    </source>
</evidence>
<evidence type="ECO:0000256" key="3">
    <source>
        <dbReference type="SAM" id="MobiDB-lite"/>
    </source>
</evidence>
<evidence type="ECO:0000313" key="6">
    <source>
        <dbReference type="Proteomes" id="UP000694568"/>
    </source>
</evidence>
<dbReference type="GO" id="GO:0036374">
    <property type="term" value="F:glutathione hydrolase activity"/>
    <property type="evidence" value="ECO:0007669"/>
    <property type="project" value="InterPro"/>
</dbReference>
<dbReference type="AlphaFoldDB" id="A0A8C9X6T7"/>
<reference evidence="5" key="1">
    <citation type="submission" date="2025-08" db="UniProtKB">
        <authorList>
            <consortium name="Ensembl"/>
        </authorList>
    </citation>
    <scope>IDENTIFICATION</scope>
</reference>
<feature type="binding site" evidence="2">
    <location>
        <position position="428"/>
    </location>
    <ligand>
        <name>L-glutamate</name>
        <dbReference type="ChEBI" id="CHEBI:29985"/>
    </ligand>
</feature>
<dbReference type="InterPro" id="IPR000101">
    <property type="entry name" value="GGT_peptidase"/>
</dbReference>